<keyword evidence="2" id="KW-1185">Reference proteome</keyword>
<proteinExistence type="predicted"/>
<sequence>MTELEDIDSGDEAWERFAALFRGQTALHAAGEALKRQLGGDEALANVILASVGDAALGWIGQRNPALSGLSPCECLASEKTLKRLREMLLRFPR</sequence>
<evidence type="ECO:0000313" key="1">
    <source>
        <dbReference type="EMBL" id="WAS96094.1"/>
    </source>
</evidence>
<dbReference type="Proteomes" id="UP001164459">
    <property type="component" value="Chromosome"/>
</dbReference>
<organism evidence="1 2">
    <name type="scientific">Nannocystis punicea</name>
    <dbReference type="NCBI Taxonomy" id="2995304"/>
    <lineage>
        <taxon>Bacteria</taxon>
        <taxon>Pseudomonadati</taxon>
        <taxon>Myxococcota</taxon>
        <taxon>Polyangia</taxon>
        <taxon>Nannocystales</taxon>
        <taxon>Nannocystaceae</taxon>
        <taxon>Nannocystis</taxon>
    </lineage>
</organism>
<name>A0ABY7HAM5_9BACT</name>
<dbReference type="EMBL" id="CP114040">
    <property type="protein sequence ID" value="WAS96094.1"/>
    <property type="molecule type" value="Genomic_DNA"/>
</dbReference>
<reference evidence="1" key="1">
    <citation type="submission" date="2022-11" db="EMBL/GenBank/DDBJ databases">
        <title>Minimal conservation of predation-associated metabolite biosynthetic gene clusters underscores biosynthetic potential of Myxococcota including descriptions for ten novel species: Archangium lansinium sp. nov., Myxococcus landrumus sp. nov., Nannocystis bai.</title>
        <authorList>
            <person name="Ahearne A."/>
            <person name="Stevens C."/>
            <person name="Dowd S."/>
        </authorList>
    </citation>
    <scope>NUCLEOTIDE SEQUENCE</scope>
    <source>
        <strain evidence="1">Fl3</strain>
    </source>
</reference>
<dbReference type="RefSeq" id="WP_269038436.1">
    <property type="nucleotide sequence ID" value="NZ_CP114040.1"/>
</dbReference>
<gene>
    <name evidence="1" type="ORF">O0S08_08010</name>
</gene>
<protein>
    <recommendedName>
        <fullName evidence="3">Antitoxin Xre/MbcA/ParS-like toxin-binding domain-containing protein</fullName>
    </recommendedName>
</protein>
<evidence type="ECO:0000313" key="2">
    <source>
        <dbReference type="Proteomes" id="UP001164459"/>
    </source>
</evidence>
<accession>A0ABY7HAM5</accession>
<evidence type="ECO:0008006" key="3">
    <source>
        <dbReference type="Google" id="ProtNLM"/>
    </source>
</evidence>